<proteinExistence type="predicted"/>
<comment type="caution">
    <text evidence="4">The sequence shown here is derived from an EMBL/GenBank/DDBJ whole genome shotgun (WGS) entry which is preliminary data.</text>
</comment>
<dbReference type="InterPro" id="IPR046703">
    <property type="entry name" value="DUF6776"/>
</dbReference>
<organism evidence="4 5">
    <name type="scientific">Pseudoxanthomonas sacheonensis</name>
    <dbReference type="NCBI Taxonomy" id="443615"/>
    <lineage>
        <taxon>Bacteria</taxon>
        <taxon>Pseudomonadati</taxon>
        <taxon>Pseudomonadota</taxon>
        <taxon>Gammaproteobacteria</taxon>
        <taxon>Lysobacterales</taxon>
        <taxon>Lysobacteraceae</taxon>
        <taxon>Pseudoxanthomonas</taxon>
    </lineage>
</organism>
<dbReference type="Proteomes" id="UP001254759">
    <property type="component" value="Unassembled WGS sequence"/>
</dbReference>
<evidence type="ECO:0000256" key="1">
    <source>
        <dbReference type="SAM" id="Coils"/>
    </source>
</evidence>
<feature type="coiled-coil region" evidence="1">
    <location>
        <begin position="58"/>
        <end position="85"/>
    </location>
</feature>
<reference evidence="4 5" key="1">
    <citation type="submission" date="2023-07" db="EMBL/GenBank/DDBJ databases">
        <title>Sorghum-associated microbial communities from plants grown in Nebraska, USA.</title>
        <authorList>
            <person name="Schachtman D."/>
        </authorList>
    </citation>
    <scope>NUCLEOTIDE SEQUENCE [LARGE SCALE GENOMIC DNA]</scope>
    <source>
        <strain evidence="4 5">BE107</strain>
    </source>
</reference>
<dbReference type="GO" id="GO:0051301">
    <property type="term" value="P:cell division"/>
    <property type="evidence" value="ECO:0007669"/>
    <property type="project" value="UniProtKB-KW"/>
</dbReference>
<keyword evidence="3" id="KW-1133">Transmembrane helix</keyword>
<feature type="compositionally biased region" description="Low complexity" evidence="2">
    <location>
        <begin position="8"/>
        <end position="18"/>
    </location>
</feature>
<evidence type="ECO:0000313" key="4">
    <source>
        <dbReference type="EMBL" id="MDR6841279.1"/>
    </source>
</evidence>
<keyword evidence="5" id="KW-1185">Reference proteome</keyword>
<keyword evidence="1" id="KW-0175">Coiled coil</keyword>
<keyword evidence="4" id="KW-0132">Cell division</keyword>
<feature type="region of interest" description="Disordered" evidence="2">
    <location>
        <begin position="1"/>
        <end position="21"/>
    </location>
</feature>
<name>A0ABU1RT43_9GAMM</name>
<keyword evidence="3" id="KW-0472">Membrane</keyword>
<protein>
    <submittedName>
        <fullName evidence="4">Cell division protein FtsB</fullName>
    </submittedName>
</protein>
<dbReference type="Pfam" id="PF20567">
    <property type="entry name" value="DUF6776"/>
    <property type="match status" value="1"/>
</dbReference>
<keyword evidence="4" id="KW-0131">Cell cycle</keyword>
<accession>A0ABU1RT43</accession>
<evidence type="ECO:0000256" key="3">
    <source>
        <dbReference type="SAM" id="Phobius"/>
    </source>
</evidence>
<dbReference type="RefSeq" id="WP_310091903.1">
    <property type="nucleotide sequence ID" value="NZ_JAVDTT010000002.1"/>
</dbReference>
<evidence type="ECO:0000256" key="2">
    <source>
        <dbReference type="SAM" id="MobiDB-lite"/>
    </source>
</evidence>
<feature type="transmembrane region" description="Helical" evidence="3">
    <location>
        <begin position="29"/>
        <end position="49"/>
    </location>
</feature>
<gene>
    <name evidence="4" type="ORF">J2W94_001564</name>
</gene>
<sequence length="251" mass="27391">MIDPPTPAQTKPAQTKPQMQPLSPIARSTLYATLVLMLLALAFGGWGLWEVFGGADANRPTSAQLQDQQRKIDQLEQRAATLARSDQISRDANGDLQSTLAERDEEIAGLRADVAFYERFVGATAQRRGLAVHELQLQPSSELSWHFVATLTQNLNRGAVNAGRLQVSVEGTRAGKLQRLAWADLRQQPNAPGVEYSFKYFQQVEGDLVLPADFKPTRVAVRLVPQSGSPMEQSFSWADSLAGAAVTPPSP</sequence>
<dbReference type="EMBL" id="JAVDTT010000002">
    <property type="protein sequence ID" value="MDR6841279.1"/>
    <property type="molecule type" value="Genomic_DNA"/>
</dbReference>
<keyword evidence="3" id="KW-0812">Transmembrane</keyword>
<evidence type="ECO:0000313" key="5">
    <source>
        <dbReference type="Proteomes" id="UP001254759"/>
    </source>
</evidence>